<evidence type="ECO:0000256" key="1">
    <source>
        <dbReference type="ARBA" id="ARBA00022737"/>
    </source>
</evidence>
<feature type="repeat" description="NHL" evidence="2">
    <location>
        <begin position="181"/>
        <end position="211"/>
    </location>
</feature>
<evidence type="ECO:0000313" key="5">
    <source>
        <dbReference type="EMBL" id="ACU86308.1"/>
    </source>
</evidence>
<sequence length="697" mass="73078">MSTSSDPSTPLTARAHGSALRGRGWLNTGGAELDLEALRGKIVLLDFWTFCCVNCLHVLDELRPLEEKWAQELVVIGVHSPKFEFEKDPEALAANIERYEVSHPVIDDPELETWTEYGARAWPTLMVLDTHGRIAGNLSGEGHAANLDRLVEQLVAEGEADGSLRRGPAPTVLAERSPQTLRFPSKLTLLPDGRLVVSDAGQHRLVVFENDGVTVDAAIGTGRRGHADGDEETAQFAEPNGVLALPREVADEVGYDLLVVDTAGHRLRGVKVGQDRLLRSRTATEVTTVAGSGEQWMQGAPLPRGEGDARTFALSTPWDLTWSHVLNRAVIAMAGVHQLWTFDPVAGTLMVLAGTTQEGLVDGPAVTSWWAQPSGLDELPDGRIVVADSETSAVRVLDPRSMQVTTLVGEGLFDFGHVDGPASTARLQHPLAVTALPDGRIAVSDTYNGAIRLVEEAPAEGERATTGGIAALSGVVAVPDRSGGGTTADGGPGAAGTQGAGANGAGGTDGPAGAEGAPTAEAHVVTVATDLDEPSDAIVGPPVDGIGQLIVVESGTHRITWVPVAKAAERMIDKGAQRSERPVTDVGPGPLTVRVLFTPPPGHKLDDSLGPSTQVTVSTTPSAMLTAGDGVDTALERTLELDPAYTEGVLHVSARAASCDADPTIEFPACHMHQQDWGVPIRIVEGGPTELDLSLLA</sequence>
<dbReference type="HOGENOM" id="CLU_013730_1_0_11"/>
<evidence type="ECO:0000259" key="4">
    <source>
        <dbReference type="PROSITE" id="PS51352"/>
    </source>
</evidence>
<organism evidence="5 6">
    <name type="scientific">Brachybacterium faecium (strain ATCC 43885 / DSM 4810 / JCM 11609 / LMG 19847 / NBRC 14762 / NCIMB 9860 / 6-10)</name>
    <dbReference type="NCBI Taxonomy" id="446465"/>
    <lineage>
        <taxon>Bacteria</taxon>
        <taxon>Bacillati</taxon>
        <taxon>Actinomycetota</taxon>
        <taxon>Actinomycetes</taxon>
        <taxon>Micrococcales</taxon>
        <taxon>Dermabacteraceae</taxon>
        <taxon>Brachybacterium</taxon>
    </lineage>
</organism>
<dbReference type="eggNOG" id="COG0526">
    <property type="taxonomic scope" value="Bacteria"/>
</dbReference>
<dbReference type="SUPFAM" id="SSF101898">
    <property type="entry name" value="NHL repeat"/>
    <property type="match status" value="1"/>
</dbReference>
<dbReference type="PROSITE" id="PS51352">
    <property type="entry name" value="THIOREDOXIN_2"/>
    <property type="match status" value="1"/>
</dbReference>
<protein>
    <submittedName>
        <fullName evidence="5">NHL repeat protein</fullName>
    </submittedName>
</protein>
<dbReference type="InterPro" id="IPR012336">
    <property type="entry name" value="Thioredoxin-like_fold"/>
</dbReference>
<evidence type="ECO:0000256" key="3">
    <source>
        <dbReference type="SAM" id="MobiDB-lite"/>
    </source>
</evidence>
<dbReference type="STRING" id="446465.Bfae_25270"/>
<dbReference type="PANTHER" id="PTHR46388">
    <property type="entry name" value="NHL REPEAT-CONTAINING PROTEIN 2"/>
    <property type="match status" value="1"/>
</dbReference>
<evidence type="ECO:0000313" key="6">
    <source>
        <dbReference type="Proteomes" id="UP000001919"/>
    </source>
</evidence>
<keyword evidence="6" id="KW-1185">Reference proteome</keyword>
<dbReference type="Gene3D" id="2.120.10.30">
    <property type="entry name" value="TolB, C-terminal domain"/>
    <property type="match status" value="2"/>
</dbReference>
<gene>
    <name evidence="5" type="ordered locus">Bfae_25270</name>
</gene>
<reference evidence="5 6" key="1">
    <citation type="journal article" date="2009" name="Stand. Genomic Sci.">
        <title>Complete genome sequence of Brachybacterium faecium type strain (Schefferle 6-10).</title>
        <authorList>
            <person name="Lapidus A."/>
            <person name="Pukall R."/>
            <person name="Labuttii K."/>
            <person name="Copeland A."/>
            <person name="Del Rio T.G."/>
            <person name="Nolan M."/>
            <person name="Chen F."/>
            <person name="Lucas S."/>
            <person name="Tice H."/>
            <person name="Cheng J.F."/>
            <person name="Bruce D."/>
            <person name="Goodwin L."/>
            <person name="Pitluck S."/>
            <person name="Rohde M."/>
            <person name="Goker M."/>
            <person name="Pati A."/>
            <person name="Ivanova N."/>
            <person name="Mavrommatis K."/>
            <person name="Chen A."/>
            <person name="Palaniappan K."/>
            <person name="D'haeseleer P."/>
            <person name="Chain P."/>
            <person name="Bristow J."/>
            <person name="Eisen J.A."/>
            <person name="Markowitz V."/>
            <person name="Hugenholtz P."/>
            <person name="Kyrpides N.C."/>
            <person name="Klenk H.P."/>
        </authorList>
    </citation>
    <scope>NUCLEOTIDE SEQUENCE [LARGE SCALE GENOMIC DNA]</scope>
    <source>
        <strain evidence="6">ATCC 43885 / DSM 4810 / JCM 11609 / LMG 19847 / NBRC 14762 / NCIMB 9860 / 6-10</strain>
    </source>
</reference>
<feature type="domain" description="Thioredoxin" evidence="4">
    <location>
        <begin position="1"/>
        <end position="156"/>
    </location>
</feature>
<dbReference type="AlphaFoldDB" id="C7MG75"/>
<feature type="compositionally biased region" description="Gly residues" evidence="3">
    <location>
        <begin position="482"/>
        <end position="510"/>
    </location>
</feature>
<dbReference type="SUPFAM" id="SSF52833">
    <property type="entry name" value="Thioredoxin-like"/>
    <property type="match status" value="1"/>
</dbReference>
<evidence type="ECO:0000256" key="2">
    <source>
        <dbReference type="PROSITE-ProRule" id="PRU00504"/>
    </source>
</evidence>
<dbReference type="PANTHER" id="PTHR46388:SF2">
    <property type="entry name" value="NHL REPEAT-CONTAINING PROTEIN 2"/>
    <property type="match status" value="1"/>
</dbReference>
<dbReference type="PATRIC" id="fig|446465.5.peg.2501"/>
<dbReference type="Pfam" id="PF13905">
    <property type="entry name" value="Thioredoxin_8"/>
    <property type="match status" value="1"/>
</dbReference>
<dbReference type="Pfam" id="PF01436">
    <property type="entry name" value="NHL"/>
    <property type="match status" value="1"/>
</dbReference>
<dbReference type="InterPro" id="IPR013766">
    <property type="entry name" value="Thioredoxin_domain"/>
</dbReference>
<dbReference type="InterPro" id="IPR011042">
    <property type="entry name" value="6-blade_b-propeller_TolB-like"/>
</dbReference>
<dbReference type="Proteomes" id="UP000001919">
    <property type="component" value="Chromosome"/>
</dbReference>
<feature type="region of interest" description="Disordered" evidence="3">
    <location>
        <begin position="481"/>
        <end position="516"/>
    </location>
</feature>
<dbReference type="EMBL" id="CP001643">
    <property type="protein sequence ID" value="ACU86308.1"/>
    <property type="molecule type" value="Genomic_DNA"/>
</dbReference>
<accession>C7MG75</accession>
<dbReference type="KEGG" id="bfa:Bfae_25270"/>
<dbReference type="PROSITE" id="PS51125">
    <property type="entry name" value="NHL"/>
    <property type="match status" value="1"/>
</dbReference>
<proteinExistence type="predicted"/>
<dbReference type="Gene3D" id="3.40.30.10">
    <property type="entry name" value="Glutaredoxin"/>
    <property type="match status" value="1"/>
</dbReference>
<name>C7MG75_BRAFD</name>
<dbReference type="InterPro" id="IPR036249">
    <property type="entry name" value="Thioredoxin-like_sf"/>
</dbReference>
<dbReference type="InterPro" id="IPR001258">
    <property type="entry name" value="NHL_repeat"/>
</dbReference>
<keyword evidence="1" id="KW-0677">Repeat</keyword>
<dbReference type="OrthoDB" id="9811352at2"/>